<feature type="signal peptide" evidence="9">
    <location>
        <begin position="1"/>
        <end position="24"/>
    </location>
</feature>
<dbReference type="Proteomes" id="UP000321301">
    <property type="component" value="Unassembled WGS sequence"/>
</dbReference>
<dbReference type="AlphaFoldDB" id="A0A512CFA4"/>
<evidence type="ECO:0000256" key="2">
    <source>
        <dbReference type="ARBA" id="ARBA00001946"/>
    </source>
</evidence>
<dbReference type="GO" id="GO:0004518">
    <property type="term" value="F:nuclease activity"/>
    <property type="evidence" value="ECO:0007669"/>
    <property type="project" value="UniProtKB-KW"/>
</dbReference>
<evidence type="ECO:0000256" key="4">
    <source>
        <dbReference type="ARBA" id="ARBA00022723"/>
    </source>
</evidence>
<gene>
    <name evidence="11" type="ORF">CQA01_33990</name>
</gene>
<dbReference type="PANTHER" id="PTHR15822:SF4">
    <property type="entry name" value="TYROSYL-DNA PHOSPHODIESTERASE 2"/>
    <property type="match status" value="1"/>
</dbReference>
<evidence type="ECO:0000259" key="10">
    <source>
        <dbReference type="Pfam" id="PF03372"/>
    </source>
</evidence>
<dbReference type="PANTHER" id="PTHR15822">
    <property type="entry name" value="TRAF AND TNF RECEPTOR-ASSOCIATED PROTEIN"/>
    <property type="match status" value="1"/>
</dbReference>
<dbReference type="InterPro" id="IPR036691">
    <property type="entry name" value="Endo/exonu/phosph_ase_sf"/>
</dbReference>
<dbReference type="Pfam" id="PF03372">
    <property type="entry name" value="Exo_endo_phos"/>
    <property type="match status" value="1"/>
</dbReference>
<dbReference type="GO" id="GO:0046872">
    <property type="term" value="F:metal ion binding"/>
    <property type="evidence" value="ECO:0007669"/>
    <property type="project" value="UniProtKB-KW"/>
</dbReference>
<dbReference type="GO" id="GO:0016787">
    <property type="term" value="F:hydrolase activity"/>
    <property type="evidence" value="ECO:0007669"/>
    <property type="project" value="UniProtKB-KW"/>
</dbReference>
<evidence type="ECO:0000256" key="3">
    <source>
        <dbReference type="ARBA" id="ARBA00022722"/>
    </source>
</evidence>
<feature type="domain" description="Endonuclease/exonuclease/phosphatase" evidence="10">
    <location>
        <begin position="32"/>
        <end position="298"/>
    </location>
</feature>
<comment type="cofactor">
    <cofactor evidence="2">
        <name>Mg(2+)</name>
        <dbReference type="ChEBI" id="CHEBI:18420"/>
    </cofactor>
</comment>
<keyword evidence="6" id="KW-0378">Hydrolase</keyword>
<protein>
    <recommendedName>
        <fullName evidence="10">Endonuclease/exonuclease/phosphatase domain-containing protein</fullName>
    </recommendedName>
</protein>
<accession>A0A512CFA4</accession>
<evidence type="ECO:0000256" key="8">
    <source>
        <dbReference type="ARBA" id="ARBA00023204"/>
    </source>
</evidence>
<name>A0A512CFA4_9BACT</name>
<comment type="cofactor">
    <cofactor evidence="1">
        <name>Mn(2+)</name>
        <dbReference type="ChEBI" id="CHEBI:29035"/>
    </cofactor>
</comment>
<evidence type="ECO:0000256" key="6">
    <source>
        <dbReference type="ARBA" id="ARBA00022801"/>
    </source>
</evidence>
<proteinExistence type="predicted"/>
<dbReference type="InterPro" id="IPR005135">
    <property type="entry name" value="Endo/exonuclease/phosphatase"/>
</dbReference>
<keyword evidence="7" id="KW-0460">Magnesium</keyword>
<keyword evidence="5" id="KW-0227">DNA damage</keyword>
<keyword evidence="4" id="KW-0479">Metal-binding</keyword>
<evidence type="ECO:0000256" key="1">
    <source>
        <dbReference type="ARBA" id="ARBA00001936"/>
    </source>
</evidence>
<evidence type="ECO:0000256" key="9">
    <source>
        <dbReference type="SAM" id="SignalP"/>
    </source>
</evidence>
<keyword evidence="3" id="KW-0540">Nuclease</keyword>
<dbReference type="GO" id="GO:0006281">
    <property type="term" value="P:DNA repair"/>
    <property type="evidence" value="ECO:0007669"/>
    <property type="project" value="UniProtKB-KW"/>
</dbReference>
<evidence type="ECO:0000256" key="7">
    <source>
        <dbReference type="ARBA" id="ARBA00022842"/>
    </source>
</evidence>
<organism evidence="11 12">
    <name type="scientific">Cyclobacterium qasimii</name>
    <dbReference type="NCBI Taxonomy" id="1350429"/>
    <lineage>
        <taxon>Bacteria</taxon>
        <taxon>Pseudomonadati</taxon>
        <taxon>Bacteroidota</taxon>
        <taxon>Cytophagia</taxon>
        <taxon>Cytophagales</taxon>
        <taxon>Cyclobacteriaceae</taxon>
        <taxon>Cyclobacterium</taxon>
    </lineage>
</organism>
<comment type="caution">
    <text evidence="11">The sequence shown here is derived from an EMBL/GenBank/DDBJ whole genome shotgun (WGS) entry which is preliminary data.</text>
</comment>
<keyword evidence="8" id="KW-0234">DNA repair</keyword>
<evidence type="ECO:0000313" key="11">
    <source>
        <dbReference type="EMBL" id="GEO22865.1"/>
    </source>
</evidence>
<dbReference type="EMBL" id="BJYV01000018">
    <property type="protein sequence ID" value="GEO22865.1"/>
    <property type="molecule type" value="Genomic_DNA"/>
</dbReference>
<keyword evidence="9" id="KW-0732">Signal</keyword>
<reference evidence="11 12" key="1">
    <citation type="submission" date="2019-07" db="EMBL/GenBank/DDBJ databases">
        <title>Whole genome shotgun sequence of Cyclobacterium qasimii NBRC 106168.</title>
        <authorList>
            <person name="Hosoyama A."/>
            <person name="Uohara A."/>
            <person name="Ohji S."/>
            <person name="Ichikawa N."/>
        </authorList>
    </citation>
    <scope>NUCLEOTIDE SEQUENCE [LARGE SCALE GENOMIC DNA]</scope>
    <source>
        <strain evidence="11 12">NBRC 106168</strain>
    </source>
</reference>
<evidence type="ECO:0000256" key="5">
    <source>
        <dbReference type="ARBA" id="ARBA00022763"/>
    </source>
</evidence>
<keyword evidence="12" id="KW-1185">Reference proteome</keyword>
<sequence length="311" mass="35722">MHKHLIKLLPSLLFFCLSSHSLFAQTDTLKVLSYNIWNGFDWGKDIERKEKMTAWLKEVDPDVIGFQELNDFTSEDLKTWANEFGHGYSVLLKENGYPIGITSKEPIHLKTKMQGGLWHGMLHAETYGIDFIVVHLSPHDWEFRRREAEMICDYTVNGIFNNPDKQLMILGDFNSHSPFDAEFDNENPFSLKRSQLSDSLRIVQKGPKAYQTLRDGTIDYSVISRFLSLPLIDTVQKKNSDGEKKSFPTPMVGKDISESDFEKYKKRIDYILVSSNLEPSLLAAKILNQGTTDILSDHYPVLASFLYNKTK</sequence>
<feature type="chain" id="PRO_5022100436" description="Endonuclease/exonuclease/phosphatase domain-containing protein" evidence="9">
    <location>
        <begin position="25"/>
        <end position="311"/>
    </location>
</feature>
<dbReference type="RefSeq" id="WP_040414924.1">
    <property type="nucleotide sequence ID" value="NZ_BJYV01000018.1"/>
</dbReference>
<evidence type="ECO:0000313" key="12">
    <source>
        <dbReference type="Proteomes" id="UP000321301"/>
    </source>
</evidence>
<dbReference type="SUPFAM" id="SSF56219">
    <property type="entry name" value="DNase I-like"/>
    <property type="match status" value="1"/>
</dbReference>
<dbReference type="InterPro" id="IPR051547">
    <property type="entry name" value="TDP2-like"/>
</dbReference>
<dbReference type="Gene3D" id="3.60.10.10">
    <property type="entry name" value="Endonuclease/exonuclease/phosphatase"/>
    <property type="match status" value="1"/>
</dbReference>